<dbReference type="Proteomes" id="UP001166291">
    <property type="component" value="Unassembled WGS sequence"/>
</dbReference>
<dbReference type="InterPro" id="IPR050109">
    <property type="entry name" value="HTH-type_TetR-like_transc_reg"/>
</dbReference>
<dbReference type="Pfam" id="PF00440">
    <property type="entry name" value="TetR_N"/>
    <property type="match status" value="1"/>
</dbReference>
<evidence type="ECO:0000256" key="4">
    <source>
        <dbReference type="PROSITE-ProRule" id="PRU00335"/>
    </source>
</evidence>
<keyword evidence="1" id="KW-0805">Transcription regulation</keyword>
<evidence type="ECO:0000259" key="5">
    <source>
        <dbReference type="PROSITE" id="PS50977"/>
    </source>
</evidence>
<keyword evidence="2 4" id="KW-0238">DNA-binding</keyword>
<protein>
    <submittedName>
        <fullName evidence="6">TetR/AcrR family transcriptional regulator</fullName>
    </submittedName>
</protein>
<dbReference type="RefSeq" id="WP_219044471.1">
    <property type="nucleotide sequence ID" value="NZ_JAHWDQ010000004.1"/>
</dbReference>
<evidence type="ECO:0000256" key="3">
    <source>
        <dbReference type="ARBA" id="ARBA00023163"/>
    </source>
</evidence>
<keyword evidence="7" id="KW-1185">Reference proteome</keyword>
<keyword evidence="3" id="KW-0804">Transcription</keyword>
<dbReference type="PROSITE" id="PS50977">
    <property type="entry name" value="HTH_TETR_2"/>
    <property type="match status" value="1"/>
</dbReference>
<sequence length="205" mass="23486">MNKPERRPRISREQQKALRFEELTNAAWTLFCEKGYESLTIDEVAEYAGYSRMPIYSLFGDKQNLFFHVWKKISLELMGILLKGCKEGATLNENLRQLAENLLQDQANKDSHGASIFYVVQSIGISRPDIQEKLRDLAEIHLQGIKTMISYSALEPGQTLRSDPEIIALNLIAMINGSSTVEFQTRRHFQDADYLHTLYKAMALN</sequence>
<evidence type="ECO:0000313" key="6">
    <source>
        <dbReference type="EMBL" id="MBW2942234.1"/>
    </source>
</evidence>
<feature type="DNA-binding region" description="H-T-H motif" evidence="4">
    <location>
        <begin position="40"/>
        <end position="59"/>
    </location>
</feature>
<organism evidence="6 7">
    <name type="scientific">Zhongshania aquimaris</name>
    <dbReference type="NCBI Taxonomy" id="2857107"/>
    <lineage>
        <taxon>Bacteria</taxon>
        <taxon>Pseudomonadati</taxon>
        <taxon>Pseudomonadota</taxon>
        <taxon>Gammaproteobacteria</taxon>
        <taxon>Cellvibrionales</taxon>
        <taxon>Spongiibacteraceae</taxon>
        <taxon>Zhongshania</taxon>
    </lineage>
</organism>
<dbReference type="EMBL" id="JAHWDQ010000004">
    <property type="protein sequence ID" value="MBW2942234.1"/>
    <property type="molecule type" value="Genomic_DNA"/>
</dbReference>
<name>A0ABS6VV69_9GAMM</name>
<evidence type="ECO:0000256" key="2">
    <source>
        <dbReference type="ARBA" id="ARBA00023125"/>
    </source>
</evidence>
<evidence type="ECO:0000313" key="7">
    <source>
        <dbReference type="Proteomes" id="UP001166291"/>
    </source>
</evidence>
<accession>A0ABS6VV69</accession>
<feature type="domain" description="HTH tetR-type" evidence="5">
    <location>
        <begin position="17"/>
        <end position="77"/>
    </location>
</feature>
<gene>
    <name evidence="6" type="ORF">KXJ70_15670</name>
</gene>
<dbReference type="PANTHER" id="PTHR30055">
    <property type="entry name" value="HTH-TYPE TRANSCRIPTIONAL REGULATOR RUTR"/>
    <property type="match status" value="1"/>
</dbReference>
<proteinExistence type="predicted"/>
<dbReference type="PANTHER" id="PTHR30055:SF234">
    <property type="entry name" value="HTH-TYPE TRANSCRIPTIONAL REGULATOR BETI"/>
    <property type="match status" value="1"/>
</dbReference>
<reference evidence="6" key="1">
    <citation type="submission" date="2021-07" db="EMBL/GenBank/DDBJ databases">
        <title>Zhongshania sp. CAU 1632 isolated from seawater.</title>
        <authorList>
            <person name="Kim W."/>
        </authorList>
    </citation>
    <scope>NUCLEOTIDE SEQUENCE</scope>
    <source>
        <strain evidence="6">CAU 1632</strain>
    </source>
</reference>
<dbReference type="InterPro" id="IPR001647">
    <property type="entry name" value="HTH_TetR"/>
</dbReference>
<comment type="caution">
    <text evidence="6">The sequence shown here is derived from an EMBL/GenBank/DDBJ whole genome shotgun (WGS) entry which is preliminary data.</text>
</comment>
<evidence type="ECO:0000256" key="1">
    <source>
        <dbReference type="ARBA" id="ARBA00023015"/>
    </source>
</evidence>